<reference evidence="6 8" key="2">
    <citation type="submission" date="2018-08" db="EMBL/GenBank/DDBJ databases">
        <title>Brachybacterium saurashtrense DSM 23186.</title>
        <authorList>
            <person name="Li Y."/>
        </authorList>
    </citation>
    <scope>NUCLEOTIDE SEQUENCE [LARGE SCALE GENOMIC DNA]</scope>
    <source>
        <strain evidence="6 8">DSM 23186</strain>
    </source>
</reference>
<dbReference type="OrthoDB" id="2039152at2"/>
<evidence type="ECO:0000313" key="5">
    <source>
        <dbReference type="EMBL" id="AXK46050.1"/>
    </source>
</evidence>
<dbReference type="SUPFAM" id="SSF46689">
    <property type="entry name" value="Homeodomain-like"/>
    <property type="match status" value="1"/>
</dbReference>
<reference evidence="5 7" key="1">
    <citation type="submission" date="2018-07" db="EMBL/GenBank/DDBJ databases">
        <title>Brachybacterium saurashtrense DSM 23186 genome sequence.</title>
        <authorList>
            <person name="Guo L."/>
        </authorList>
    </citation>
    <scope>NUCLEOTIDE SEQUENCE [LARGE SCALE GENOMIC DNA]</scope>
    <source>
        <strain evidence="5 7">DSM 23186</strain>
    </source>
</reference>
<protein>
    <submittedName>
        <fullName evidence="6">AraC family transcriptional regulator</fullName>
    </submittedName>
</protein>
<evidence type="ECO:0000259" key="4">
    <source>
        <dbReference type="PROSITE" id="PS01124"/>
    </source>
</evidence>
<sequence>MRGARGACVLPIRVRDADRAAGPSMPFTAHVPPPLSDAMLAAFTRSLGVLSGGGVRAAAILALIRQGGPRIHPPSMPRSEALRRIAETLLADPSRPVQDVCTMHGVGESMLARGFRAETGWTPQRWRARHELSRAAERIVREGSVAAGAARTVYSSPQAFARAFRREWGIAPGHLLGRDAARSGAPVAPRPPASRTDAHAWPTPAATGALPEGGMGKPPGRRAATIDLQCSPYHVVLWVVGGSATLAVDGREMAVAADELACLPAGRDVSLRAGAESSVLPVGWLPGGIDMAGGAIARLGPEAREALIRLSAWTYAGVEPSGIDDPRRALQRALGLAEFAEVPAAVVDATYALLRRLARNPRDHRPVDVLAAEVEIDPAALRRAVEVLTGSPLPVWRTRLRMAWARRMLRDGARPSQVARGLGYADAAGFSRAFTRVHGRPPTAFRAVETSAVPP</sequence>
<accession>A0A345YQ48</accession>
<evidence type="ECO:0000256" key="2">
    <source>
        <dbReference type="ARBA" id="ARBA00023163"/>
    </source>
</evidence>
<dbReference type="PANTHER" id="PTHR11019:SF159">
    <property type="entry name" value="TRANSCRIPTIONAL REGULATOR-RELATED"/>
    <property type="match status" value="1"/>
</dbReference>
<evidence type="ECO:0000313" key="6">
    <source>
        <dbReference type="EMBL" id="RRR23790.1"/>
    </source>
</evidence>
<dbReference type="Proteomes" id="UP000282185">
    <property type="component" value="Unassembled WGS sequence"/>
</dbReference>
<dbReference type="InterPro" id="IPR009057">
    <property type="entry name" value="Homeodomain-like_sf"/>
</dbReference>
<gene>
    <name evidence="5" type="ORF">DWV08_10805</name>
    <name evidence="6" type="ORF">DXU92_02555</name>
</gene>
<dbReference type="PROSITE" id="PS01124">
    <property type="entry name" value="HTH_ARAC_FAMILY_2"/>
    <property type="match status" value="2"/>
</dbReference>
<dbReference type="InterPro" id="IPR018060">
    <property type="entry name" value="HTH_AraC"/>
</dbReference>
<name>A0A345YQ48_9MICO</name>
<evidence type="ECO:0000256" key="3">
    <source>
        <dbReference type="SAM" id="MobiDB-lite"/>
    </source>
</evidence>
<feature type="domain" description="HTH araC/xylS-type" evidence="4">
    <location>
        <begin position="351"/>
        <end position="448"/>
    </location>
</feature>
<dbReference type="KEGG" id="bsau:DWV08_10805"/>
<dbReference type="Proteomes" id="UP000254236">
    <property type="component" value="Chromosome"/>
</dbReference>
<keyword evidence="2" id="KW-0804">Transcription</keyword>
<dbReference type="EMBL" id="CP031356">
    <property type="protein sequence ID" value="AXK46050.1"/>
    <property type="molecule type" value="Genomic_DNA"/>
</dbReference>
<dbReference type="AlphaFoldDB" id="A0A345YQ48"/>
<dbReference type="EMBL" id="QSWH01000002">
    <property type="protein sequence ID" value="RRR23790.1"/>
    <property type="molecule type" value="Genomic_DNA"/>
</dbReference>
<dbReference type="SMART" id="SM00342">
    <property type="entry name" value="HTH_ARAC"/>
    <property type="match status" value="2"/>
</dbReference>
<evidence type="ECO:0000256" key="1">
    <source>
        <dbReference type="ARBA" id="ARBA00023015"/>
    </source>
</evidence>
<organism evidence="6 8">
    <name type="scientific">Brachybacterium saurashtrense</name>
    <dbReference type="NCBI Taxonomy" id="556288"/>
    <lineage>
        <taxon>Bacteria</taxon>
        <taxon>Bacillati</taxon>
        <taxon>Actinomycetota</taxon>
        <taxon>Actinomycetes</taxon>
        <taxon>Micrococcales</taxon>
        <taxon>Dermabacteraceae</taxon>
        <taxon>Brachybacterium</taxon>
    </lineage>
</organism>
<keyword evidence="1" id="KW-0805">Transcription regulation</keyword>
<dbReference type="Pfam" id="PF12833">
    <property type="entry name" value="HTH_18"/>
    <property type="match status" value="2"/>
</dbReference>
<proteinExistence type="predicted"/>
<feature type="region of interest" description="Disordered" evidence="3">
    <location>
        <begin position="180"/>
        <end position="222"/>
    </location>
</feature>
<evidence type="ECO:0000313" key="8">
    <source>
        <dbReference type="Proteomes" id="UP000282185"/>
    </source>
</evidence>
<evidence type="ECO:0000313" key="7">
    <source>
        <dbReference type="Proteomes" id="UP000254236"/>
    </source>
</evidence>
<keyword evidence="7" id="KW-1185">Reference proteome</keyword>
<dbReference type="Gene3D" id="1.10.10.60">
    <property type="entry name" value="Homeodomain-like"/>
    <property type="match status" value="2"/>
</dbReference>
<dbReference type="PANTHER" id="PTHR11019">
    <property type="entry name" value="HTH-TYPE TRANSCRIPTIONAL REGULATOR NIMR"/>
    <property type="match status" value="1"/>
</dbReference>
<dbReference type="GO" id="GO:0043565">
    <property type="term" value="F:sequence-specific DNA binding"/>
    <property type="evidence" value="ECO:0007669"/>
    <property type="project" value="InterPro"/>
</dbReference>
<dbReference type="GO" id="GO:0003700">
    <property type="term" value="F:DNA-binding transcription factor activity"/>
    <property type="evidence" value="ECO:0007669"/>
    <property type="project" value="InterPro"/>
</dbReference>
<feature type="domain" description="HTH araC/xylS-type" evidence="4">
    <location>
        <begin position="80"/>
        <end position="178"/>
    </location>
</feature>